<organism evidence="4 5">
    <name type="scientific">Xylaria multiplex</name>
    <dbReference type="NCBI Taxonomy" id="323545"/>
    <lineage>
        <taxon>Eukaryota</taxon>
        <taxon>Fungi</taxon>
        <taxon>Dikarya</taxon>
        <taxon>Ascomycota</taxon>
        <taxon>Pezizomycotina</taxon>
        <taxon>Sordariomycetes</taxon>
        <taxon>Xylariomycetidae</taxon>
        <taxon>Xylariales</taxon>
        <taxon>Xylariaceae</taxon>
        <taxon>Xylaria</taxon>
    </lineage>
</organism>
<comment type="caution">
    <text evidence="4">The sequence shown here is derived from an EMBL/GenBank/DDBJ whole genome shotgun (WGS) entry which is preliminary data.</text>
</comment>
<gene>
    <name evidence="4" type="ORF">GQX73_g10101</name>
</gene>
<accession>A0A7C8MFT2</accession>
<dbReference type="InParanoid" id="A0A7C8MFT2"/>
<dbReference type="PANTHER" id="PTHR24189">
    <property type="entry name" value="MYOTROPHIN"/>
    <property type="match status" value="1"/>
</dbReference>
<dbReference type="Gene3D" id="1.25.40.20">
    <property type="entry name" value="Ankyrin repeat-containing domain"/>
    <property type="match status" value="2"/>
</dbReference>
<reference evidence="4 5" key="1">
    <citation type="submission" date="2019-12" db="EMBL/GenBank/DDBJ databases">
        <title>Draft genome sequence of the ascomycete Xylaria multiplex DSM 110363.</title>
        <authorList>
            <person name="Buettner E."/>
            <person name="Kellner H."/>
        </authorList>
    </citation>
    <scope>NUCLEOTIDE SEQUENCE [LARGE SCALE GENOMIC DNA]</scope>
    <source>
        <strain evidence="4 5">DSM 110363</strain>
    </source>
</reference>
<keyword evidence="2 3" id="KW-0040">ANK repeat</keyword>
<dbReference type="OrthoDB" id="539213at2759"/>
<dbReference type="PROSITE" id="PS50088">
    <property type="entry name" value="ANK_REPEAT"/>
    <property type="match status" value="1"/>
</dbReference>
<dbReference type="Proteomes" id="UP000481858">
    <property type="component" value="Unassembled WGS sequence"/>
</dbReference>
<keyword evidence="5" id="KW-1185">Reference proteome</keyword>
<name>A0A7C8MFT2_9PEZI</name>
<proteinExistence type="predicted"/>
<keyword evidence="1" id="KW-0677">Repeat</keyword>
<dbReference type="SUPFAM" id="SSF48403">
    <property type="entry name" value="Ankyrin repeat"/>
    <property type="match status" value="1"/>
</dbReference>
<dbReference type="InterPro" id="IPR050745">
    <property type="entry name" value="Multifunctional_regulatory"/>
</dbReference>
<dbReference type="InterPro" id="IPR002110">
    <property type="entry name" value="Ankyrin_rpt"/>
</dbReference>
<evidence type="ECO:0000256" key="2">
    <source>
        <dbReference type="ARBA" id="ARBA00023043"/>
    </source>
</evidence>
<evidence type="ECO:0000313" key="4">
    <source>
        <dbReference type="EMBL" id="KAF2963472.1"/>
    </source>
</evidence>
<dbReference type="InterPro" id="IPR036770">
    <property type="entry name" value="Ankyrin_rpt-contain_sf"/>
</dbReference>
<evidence type="ECO:0000313" key="5">
    <source>
        <dbReference type="Proteomes" id="UP000481858"/>
    </source>
</evidence>
<evidence type="ECO:0000256" key="1">
    <source>
        <dbReference type="ARBA" id="ARBA00022737"/>
    </source>
</evidence>
<evidence type="ECO:0000256" key="3">
    <source>
        <dbReference type="PROSITE-ProRule" id="PRU00023"/>
    </source>
</evidence>
<dbReference type="SMART" id="SM00248">
    <property type="entry name" value="ANK"/>
    <property type="match status" value="2"/>
</dbReference>
<protein>
    <submittedName>
        <fullName evidence="4">Uncharacterized protein</fullName>
    </submittedName>
</protein>
<sequence length="946" mass="107052">MEVLGAGANAVAFVMVAAKLSKELYSVLYSIKDGPRNVQSVASDILRLHGALELLKNCPMVAYDTSLGGPMMDCISDLNLLAESIQKLQITSGEQRVGRIWKRFRSVLDEEKLDRIRTRVDAHTNAIHLRLSFLQSLSLNDISSHVRLGHRSITDLSDTIDQQFNNQASTFTALNQSLRSIETSQQDVLRPRLTSIQAAIENASSMSRSDANTVIDLLSELKGLIVSQSGTQTKNQLGSLFDCQHEGHVRTKKGTEGLSTSDSGLVLSITRLCSLIKVDAKSFDTDVDCDTEAEDIIEDLQNLIRSAQRHVKGREGNVERRSDLRRFDKAFGQYNLVVNPDKDGNKFGHTVIRQKRKYASFELGGLGTVGLIMSKRTKTTHDIESENSTKSIGRAEEKMMISFLPKDRREFSMLVASTIRKWDFKNAVQSISSLAVNRVLPATAPVFEIVRNGRLQELQIMLRQGEASLRDHDEYGASLLFYSTEHPEMCRFLLANGLDVDLVAKNTGAMKYTKGYTCQALDLRGFHGEEYVNVGKRTECKTLLLEAGADPTLDTGAAQFLAESLSGTVESIEAVWGSALIQSIANFNVIPGRGVPLLLMCRNSGRRFTGEHFSLLLRLGADIQARDSRGRSCLHIYIQTLGLWSAIREVEIIRFLIQNGADIHARDDNGIGVYEVAYHNGYYKDIGSKPGDVWDYILQDCGHDIRQFRRDHQRRAVYTKYYTRENFEELWRGRITEIVWDEALLSGRYFGPEYDFDSDDERCRWRFGSEWVPRGFRKPCEESFKMYTSGRSYEIETLKRAVRVRQAREHLPIEESWLHYRRLEEQEEDVIARGLNVKAFSYGLSRLPLLESPSYPRHTGGVSIFRTDKWPRLKHFGFKRFLVTQADVISLLTSLPLTFWPIQLSFIYFLDGGGTWKTLLEEMRDTPGWGNRAEDARPTVSIGVLK</sequence>
<dbReference type="PANTHER" id="PTHR24189:SF50">
    <property type="entry name" value="ANKYRIN REPEAT AND SOCS BOX PROTEIN 2"/>
    <property type="match status" value="1"/>
</dbReference>
<dbReference type="EMBL" id="WUBL01000201">
    <property type="protein sequence ID" value="KAF2963472.1"/>
    <property type="molecule type" value="Genomic_DNA"/>
</dbReference>
<dbReference type="AlphaFoldDB" id="A0A7C8MFT2"/>
<dbReference type="Pfam" id="PF00023">
    <property type="entry name" value="Ank"/>
    <property type="match status" value="1"/>
</dbReference>
<feature type="repeat" description="ANK" evidence="3">
    <location>
        <begin position="629"/>
        <end position="668"/>
    </location>
</feature>